<dbReference type="AlphaFoldDB" id="A0A6H1ZCF0"/>
<accession>A0A6H1ZCF0</accession>
<organism evidence="1">
    <name type="scientific">viral metagenome</name>
    <dbReference type="NCBI Taxonomy" id="1070528"/>
    <lineage>
        <taxon>unclassified sequences</taxon>
        <taxon>metagenomes</taxon>
        <taxon>organismal metagenomes</taxon>
    </lineage>
</organism>
<dbReference type="EMBL" id="MT144612">
    <property type="protein sequence ID" value="QJH95056.1"/>
    <property type="molecule type" value="Genomic_DNA"/>
</dbReference>
<evidence type="ECO:0000313" key="1">
    <source>
        <dbReference type="EMBL" id="QJA45057.1"/>
    </source>
</evidence>
<evidence type="ECO:0000313" key="2">
    <source>
        <dbReference type="EMBL" id="QJH95056.1"/>
    </source>
</evidence>
<protein>
    <submittedName>
        <fullName evidence="1">Putative tail protein</fullName>
    </submittedName>
</protein>
<sequence>MKIPKFNSDILFAGFGLLALIGGFLISRALISSPVIGATPASGNLPGIYNATTTDLTLRDGYGSALATDVAGRLILSPSSSGEFDTLTVGTFTATTATITGVSAGDILPSANNTYDIGSGALSWKDVYASGTARFGSIVTNSGTVGASITNIGGVVTTISDSTAGAYGLKTTGAVRIDGVTLTADVQPITNNTKNLGSVTSGWKDVYASGTFHGADVDLSGTLDVGGNTSLGGTLGVDGNVIMDGSSNRANDNKVIGYGSGLDYWGTYVSADTEFNFSSTNVDGSGTDGTLWSIVDGTDTVAFPGTIQTGQFTFEDQDEASFLTWADMGCVGTTAGEQCSYIAKLGGEYMMKMYGEHDGSGNVQNQSINMYPDTLKFGKRDVTSYMYIGTTDGCGALTFTTSSTYPTLTPTSTSFCN</sequence>
<proteinExistence type="predicted"/>
<name>A0A6H1ZCF0_9ZZZZ</name>
<dbReference type="EMBL" id="MT143985">
    <property type="protein sequence ID" value="QJA45057.1"/>
    <property type="molecule type" value="Genomic_DNA"/>
</dbReference>
<reference evidence="1" key="1">
    <citation type="submission" date="2020-03" db="EMBL/GenBank/DDBJ databases">
        <title>The deep terrestrial virosphere.</title>
        <authorList>
            <person name="Holmfeldt K."/>
            <person name="Nilsson E."/>
            <person name="Simone D."/>
            <person name="Lopez-Fernandez M."/>
            <person name="Wu X."/>
            <person name="de Brujin I."/>
            <person name="Lundin D."/>
            <person name="Andersson A."/>
            <person name="Bertilsson S."/>
            <person name="Dopson M."/>
        </authorList>
    </citation>
    <scope>NUCLEOTIDE SEQUENCE</scope>
    <source>
        <strain evidence="1">TM448A00172</strain>
        <strain evidence="2">TM448B00344</strain>
    </source>
</reference>
<gene>
    <name evidence="1" type="ORF">TM448A00172_0016</name>
    <name evidence="2" type="ORF">TM448B00344_0002</name>
</gene>